<dbReference type="EMBL" id="REFO01000010">
    <property type="protein sequence ID" value="RMA97676.1"/>
    <property type="molecule type" value="Genomic_DNA"/>
</dbReference>
<dbReference type="Proteomes" id="UP000280842">
    <property type="component" value="Unassembled WGS sequence"/>
</dbReference>
<comment type="caution">
    <text evidence="2">The sequence shown here is derived from an EMBL/GenBank/DDBJ whole genome shotgun (WGS) entry which is preliminary data.</text>
</comment>
<dbReference type="AlphaFoldDB" id="A0A3M0BM56"/>
<proteinExistence type="predicted"/>
<evidence type="ECO:0000256" key="1">
    <source>
        <dbReference type="SAM" id="Phobius"/>
    </source>
</evidence>
<evidence type="ECO:0000313" key="3">
    <source>
        <dbReference type="Proteomes" id="UP000280842"/>
    </source>
</evidence>
<keyword evidence="1" id="KW-0812">Transmembrane</keyword>
<organism evidence="2 3">
    <name type="scientific">Hydrogenothermus marinus</name>
    <dbReference type="NCBI Taxonomy" id="133270"/>
    <lineage>
        <taxon>Bacteria</taxon>
        <taxon>Pseudomonadati</taxon>
        <taxon>Aquificota</taxon>
        <taxon>Aquificia</taxon>
        <taxon>Aquificales</taxon>
        <taxon>Hydrogenothermaceae</taxon>
        <taxon>Hydrogenothermus</taxon>
    </lineage>
</organism>
<keyword evidence="1" id="KW-0472">Membrane</keyword>
<feature type="transmembrane region" description="Helical" evidence="1">
    <location>
        <begin position="12"/>
        <end position="33"/>
    </location>
</feature>
<gene>
    <name evidence="2" type="ORF">CLV39_0299</name>
</gene>
<dbReference type="RefSeq" id="WP_121922452.1">
    <property type="nucleotide sequence ID" value="NZ_REFO01000010.1"/>
</dbReference>
<keyword evidence="1" id="KW-1133">Transmembrane helix</keyword>
<dbReference type="OrthoDB" id="15512at2"/>
<feature type="transmembrane region" description="Helical" evidence="1">
    <location>
        <begin position="45"/>
        <end position="64"/>
    </location>
</feature>
<sequence length="82" mass="9502">MAFKIYQILWEALSVALLLYGVYLFYAFLWFSISEVLHMPVNQAKLISGLVAVGIILYSSFKWFTKKYKDIQNLEEGAESKD</sequence>
<keyword evidence="3" id="KW-1185">Reference proteome</keyword>
<reference evidence="2 3" key="1">
    <citation type="submission" date="2018-10" db="EMBL/GenBank/DDBJ databases">
        <title>Genomic Encyclopedia of Archaeal and Bacterial Type Strains, Phase II (KMG-II): from individual species to whole genera.</title>
        <authorList>
            <person name="Goeker M."/>
        </authorList>
    </citation>
    <scope>NUCLEOTIDE SEQUENCE [LARGE SCALE GENOMIC DNA]</scope>
    <source>
        <strain evidence="2 3">VM1</strain>
    </source>
</reference>
<name>A0A3M0BM56_9AQUI</name>
<protein>
    <submittedName>
        <fullName evidence="2">Uncharacterized protein</fullName>
    </submittedName>
</protein>
<accession>A0A3M0BM56</accession>
<evidence type="ECO:0000313" key="2">
    <source>
        <dbReference type="EMBL" id="RMA97676.1"/>
    </source>
</evidence>